<organism evidence="1 2">
    <name type="scientific">Albula goreensis</name>
    <dbReference type="NCBI Taxonomy" id="1534307"/>
    <lineage>
        <taxon>Eukaryota</taxon>
        <taxon>Metazoa</taxon>
        <taxon>Chordata</taxon>
        <taxon>Craniata</taxon>
        <taxon>Vertebrata</taxon>
        <taxon>Euteleostomi</taxon>
        <taxon>Actinopterygii</taxon>
        <taxon>Neopterygii</taxon>
        <taxon>Teleostei</taxon>
        <taxon>Albuliformes</taxon>
        <taxon>Albulidae</taxon>
        <taxon>Albula</taxon>
    </lineage>
</organism>
<evidence type="ECO:0000313" key="1">
    <source>
        <dbReference type="EMBL" id="KAI1889634.1"/>
    </source>
</evidence>
<proteinExistence type="predicted"/>
<dbReference type="AlphaFoldDB" id="A0A8T3D1V2"/>
<accession>A0A8T3D1V2</accession>
<name>A0A8T3D1V2_9TELE</name>
<reference evidence="1" key="1">
    <citation type="submission" date="2021-01" db="EMBL/GenBank/DDBJ databases">
        <authorList>
            <person name="Zahm M."/>
            <person name="Roques C."/>
            <person name="Cabau C."/>
            <person name="Klopp C."/>
            <person name="Donnadieu C."/>
            <person name="Jouanno E."/>
            <person name="Lampietro C."/>
            <person name="Louis A."/>
            <person name="Herpin A."/>
            <person name="Echchiki A."/>
            <person name="Berthelot C."/>
            <person name="Parey E."/>
            <person name="Roest-Crollius H."/>
            <person name="Braasch I."/>
            <person name="Postlethwait J."/>
            <person name="Bobe J."/>
            <person name="Montfort J."/>
            <person name="Bouchez O."/>
            <person name="Begum T."/>
            <person name="Mejri S."/>
            <person name="Adams A."/>
            <person name="Chen W.-J."/>
            <person name="Guiguen Y."/>
        </authorList>
    </citation>
    <scope>NUCLEOTIDE SEQUENCE</scope>
    <source>
        <tissue evidence="1">Blood</tissue>
    </source>
</reference>
<dbReference type="EMBL" id="JAERUA010000015">
    <property type="protein sequence ID" value="KAI1889634.1"/>
    <property type="molecule type" value="Genomic_DNA"/>
</dbReference>
<evidence type="ECO:0000313" key="2">
    <source>
        <dbReference type="Proteomes" id="UP000829720"/>
    </source>
</evidence>
<protein>
    <submittedName>
        <fullName evidence="1">Uncharacterized protein</fullName>
    </submittedName>
</protein>
<gene>
    <name evidence="1" type="ORF">AGOR_G00164970</name>
</gene>
<keyword evidence="2" id="KW-1185">Reference proteome</keyword>
<dbReference type="Proteomes" id="UP000829720">
    <property type="component" value="Unassembled WGS sequence"/>
</dbReference>
<comment type="caution">
    <text evidence="1">The sequence shown here is derived from an EMBL/GenBank/DDBJ whole genome shotgun (WGS) entry which is preliminary data.</text>
</comment>
<sequence length="66" mass="7761">MLHLLSGVKFLYLEKNAELGQQPIAIGYYSHMVHSLNREDHLAYKEQWIYCVLASCYFSLNKKPKE</sequence>